<feature type="compositionally biased region" description="Basic residues" evidence="3">
    <location>
        <begin position="396"/>
        <end position="414"/>
    </location>
</feature>
<feature type="region of interest" description="Disordered" evidence="3">
    <location>
        <begin position="602"/>
        <end position="624"/>
    </location>
</feature>
<dbReference type="Proteomes" id="UP001153737">
    <property type="component" value="Chromosome 5"/>
</dbReference>
<protein>
    <recommendedName>
        <fullName evidence="8">C2H2-type domain-containing protein</fullName>
    </recommendedName>
</protein>
<dbReference type="PROSITE" id="PS51915">
    <property type="entry name" value="ZAD"/>
    <property type="match status" value="1"/>
</dbReference>
<evidence type="ECO:0000256" key="1">
    <source>
        <dbReference type="PROSITE-ProRule" id="PRU00042"/>
    </source>
</evidence>
<keyword evidence="2" id="KW-0479">Metal-binding</keyword>
<reference evidence="6" key="2">
    <citation type="submission" date="2022-10" db="EMBL/GenBank/DDBJ databases">
        <authorList>
            <consortium name="ENA_rothamsted_submissions"/>
            <consortium name="culmorum"/>
            <person name="King R."/>
        </authorList>
    </citation>
    <scope>NUCLEOTIDE SEQUENCE</scope>
</reference>
<feature type="domain" description="C2H2-type" evidence="4">
    <location>
        <begin position="362"/>
        <end position="390"/>
    </location>
</feature>
<dbReference type="InterPro" id="IPR013087">
    <property type="entry name" value="Znf_C2H2_type"/>
</dbReference>
<feature type="binding site" evidence="2">
    <location>
        <position position="51"/>
    </location>
    <ligand>
        <name>Zn(2+)</name>
        <dbReference type="ChEBI" id="CHEBI:29105"/>
    </ligand>
</feature>
<evidence type="ECO:0008006" key="8">
    <source>
        <dbReference type="Google" id="ProtNLM"/>
    </source>
</evidence>
<dbReference type="EMBL" id="OU896711">
    <property type="protein sequence ID" value="CAG9821487.1"/>
    <property type="molecule type" value="Genomic_DNA"/>
</dbReference>
<evidence type="ECO:0000313" key="6">
    <source>
        <dbReference type="EMBL" id="CAG9821487.1"/>
    </source>
</evidence>
<dbReference type="PROSITE" id="PS00028">
    <property type="entry name" value="ZINC_FINGER_C2H2_1"/>
    <property type="match status" value="1"/>
</dbReference>
<feature type="region of interest" description="Disordered" evidence="3">
    <location>
        <begin position="385"/>
        <end position="440"/>
    </location>
</feature>
<dbReference type="SMART" id="SM00868">
    <property type="entry name" value="zf-AD"/>
    <property type="match status" value="1"/>
</dbReference>
<evidence type="ECO:0000256" key="3">
    <source>
        <dbReference type="SAM" id="MobiDB-lite"/>
    </source>
</evidence>
<sequence length="836" mass="95112">MSNICRLCLQKEESIMKDNIFDLHLTDTFYWIYGVEVEVADPFPKSICRRCQNITNFIVRIRKQFQTNQFILKEKRCPPDYNVDESSITKDVGTCTDNNYSTDRSNRILISYDTLAELSQPFVKVRKLEDTDIRKEYQRISKYGFRKRKTFQKRQGSSILNGEPGQDCRAQNKFNKMLTPSVVPPSMKNSFERRVEVKTEPTDKLVNVATNTNANSPNVETRKRPVLISRATNTNSKNNAAADATCDDVTLVSANIFEQLFSPVINIKRLEDSNLSGNYEKVNETTYRLIPPQLELQGQDEDETKRLSYMDYYYKLPTSALKELIIERHNEFSGDQNSIAINNCKEKAVSLFKMNTDVPQLEVCGQCNQAFKTKDLLNIHRHLRHRNSKTTIKPITKPRRRRPRLTYKSKKSKNKQIQPKNEQHQTVTVAEPTTNSKIGSLRPKITDLFSSLEHSKFSHKQLWLDETLSEDQWIANNRKNEHSTPSEPQPKTLQAAAITDEISQDAGEKNSLRFVRRLDPKINNLNNAKKESTKESPNGTRQLPFLKSYLIEDIPENKPSEIPKYNLPRYSNPTKYSAVKKSAQPSTSKCSPATIKFANKQIPSISNNSPGNSAEASASNSNKNKILMTNRGVKYTVSILKPGNKSPTPPPVIDGPIFGMEPSTSKAIRKTTSGFTKNGGPTSNSKENWQLERITVEPPKLSSVSTSTPSTSSVQQEIVWFPEIMEDSRELRNEMESDEVIVVSSDEESSSDSNGRNYLRTLREKLTSALSSPMNPVEDTMDDSATVFIAQRFSDLKQTRTQLETMRNIQTALYREIETGVVMDARYDKIMNLLAK</sequence>
<reference evidence="6" key="1">
    <citation type="submission" date="2022-01" db="EMBL/GenBank/DDBJ databases">
        <authorList>
            <person name="King R."/>
        </authorList>
    </citation>
    <scope>NUCLEOTIDE SEQUENCE</scope>
</reference>
<evidence type="ECO:0000313" key="7">
    <source>
        <dbReference type="Proteomes" id="UP001153737"/>
    </source>
</evidence>
<dbReference type="InterPro" id="IPR012934">
    <property type="entry name" value="Znf_AD"/>
</dbReference>
<dbReference type="AlphaFoldDB" id="A0A9N9SIZ6"/>
<feature type="binding site" evidence="2">
    <location>
        <position position="48"/>
    </location>
    <ligand>
        <name>Zn(2+)</name>
        <dbReference type="ChEBI" id="CHEBI:29105"/>
    </ligand>
</feature>
<proteinExistence type="predicted"/>
<keyword evidence="7" id="KW-1185">Reference proteome</keyword>
<evidence type="ECO:0000256" key="2">
    <source>
        <dbReference type="PROSITE-ProRule" id="PRU01263"/>
    </source>
</evidence>
<keyword evidence="2" id="KW-0862">Zinc</keyword>
<evidence type="ECO:0000259" key="5">
    <source>
        <dbReference type="PROSITE" id="PS51915"/>
    </source>
</evidence>
<gene>
    <name evidence="6" type="ORF">PHAECO_LOCUS9530</name>
</gene>
<dbReference type="GO" id="GO:0008270">
    <property type="term" value="F:zinc ion binding"/>
    <property type="evidence" value="ECO:0007669"/>
    <property type="project" value="UniProtKB-UniRule"/>
</dbReference>
<dbReference type="GO" id="GO:0005634">
    <property type="term" value="C:nucleus"/>
    <property type="evidence" value="ECO:0007669"/>
    <property type="project" value="InterPro"/>
</dbReference>
<dbReference type="SUPFAM" id="SSF57716">
    <property type="entry name" value="Glucocorticoid receptor-like (DNA-binding domain)"/>
    <property type="match status" value="1"/>
</dbReference>
<feature type="binding site" evidence="2">
    <location>
        <position position="5"/>
    </location>
    <ligand>
        <name>Zn(2+)</name>
        <dbReference type="ChEBI" id="CHEBI:29105"/>
    </ligand>
</feature>
<keyword evidence="1" id="KW-0863">Zinc-finger</keyword>
<dbReference type="PROSITE" id="PS50157">
    <property type="entry name" value="ZINC_FINGER_C2H2_2"/>
    <property type="match status" value="1"/>
</dbReference>
<feature type="compositionally biased region" description="Polar residues" evidence="3">
    <location>
        <begin position="415"/>
        <end position="438"/>
    </location>
</feature>
<feature type="binding site" evidence="2">
    <location>
        <position position="8"/>
    </location>
    <ligand>
        <name>Zn(2+)</name>
        <dbReference type="ChEBI" id="CHEBI:29105"/>
    </ligand>
</feature>
<evidence type="ECO:0000259" key="4">
    <source>
        <dbReference type="PROSITE" id="PS50157"/>
    </source>
</evidence>
<name>A0A9N9SIZ6_PHACE</name>
<organism evidence="6 7">
    <name type="scientific">Phaedon cochleariae</name>
    <name type="common">Mustard beetle</name>
    <dbReference type="NCBI Taxonomy" id="80249"/>
    <lineage>
        <taxon>Eukaryota</taxon>
        <taxon>Metazoa</taxon>
        <taxon>Ecdysozoa</taxon>
        <taxon>Arthropoda</taxon>
        <taxon>Hexapoda</taxon>
        <taxon>Insecta</taxon>
        <taxon>Pterygota</taxon>
        <taxon>Neoptera</taxon>
        <taxon>Endopterygota</taxon>
        <taxon>Coleoptera</taxon>
        <taxon>Polyphaga</taxon>
        <taxon>Cucujiformia</taxon>
        <taxon>Chrysomeloidea</taxon>
        <taxon>Chrysomelidae</taxon>
        <taxon>Chrysomelinae</taxon>
        <taxon>Chrysomelini</taxon>
        <taxon>Phaedon</taxon>
    </lineage>
</organism>
<accession>A0A9N9SIZ6</accession>
<dbReference type="OrthoDB" id="6784226at2759"/>
<feature type="domain" description="ZAD" evidence="5">
    <location>
        <begin position="3"/>
        <end position="75"/>
    </location>
</feature>